<feature type="region of interest" description="Disordered" evidence="1">
    <location>
        <begin position="76"/>
        <end position="126"/>
    </location>
</feature>
<name>A0A6A6P5U4_9PEZI</name>
<evidence type="ECO:0000313" key="3">
    <source>
        <dbReference type="Proteomes" id="UP000799766"/>
    </source>
</evidence>
<feature type="compositionally biased region" description="Low complexity" evidence="1">
    <location>
        <begin position="109"/>
        <end position="118"/>
    </location>
</feature>
<evidence type="ECO:0000313" key="2">
    <source>
        <dbReference type="EMBL" id="KAF2459102.1"/>
    </source>
</evidence>
<reference evidence="2" key="1">
    <citation type="journal article" date="2020" name="Stud. Mycol.">
        <title>101 Dothideomycetes genomes: a test case for predicting lifestyles and emergence of pathogens.</title>
        <authorList>
            <person name="Haridas S."/>
            <person name="Albert R."/>
            <person name="Binder M."/>
            <person name="Bloem J."/>
            <person name="Labutti K."/>
            <person name="Salamov A."/>
            <person name="Andreopoulos B."/>
            <person name="Baker S."/>
            <person name="Barry K."/>
            <person name="Bills G."/>
            <person name="Bluhm B."/>
            <person name="Cannon C."/>
            <person name="Castanera R."/>
            <person name="Culley D."/>
            <person name="Daum C."/>
            <person name="Ezra D."/>
            <person name="Gonzalez J."/>
            <person name="Henrissat B."/>
            <person name="Kuo A."/>
            <person name="Liang C."/>
            <person name="Lipzen A."/>
            <person name="Lutzoni F."/>
            <person name="Magnuson J."/>
            <person name="Mondo S."/>
            <person name="Nolan M."/>
            <person name="Ohm R."/>
            <person name="Pangilinan J."/>
            <person name="Park H.-J."/>
            <person name="Ramirez L."/>
            <person name="Alfaro M."/>
            <person name="Sun H."/>
            <person name="Tritt A."/>
            <person name="Yoshinaga Y."/>
            <person name="Zwiers L.-H."/>
            <person name="Turgeon B."/>
            <person name="Goodwin S."/>
            <person name="Spatafora J."/>
            <person name="Crous P."/>
            <person name="Grigoriev I."/>
        </authorList>
    </citation>
    <scope>NUCLEOTIDE SEQUENCE</scope>
    <source>
        <strain evidence="2">ATCC 16933</strain>
    </source>
</reference>
<sequence length="209" mass="21240">MCSAPRKHPDEGSAVYIKPQTRIPAAIPGLDSRELQGRGSAQFLEASEAGGTASFPAEAAALRGVVVMAGRSSPELAPAARPVGASSAGPRWSSPPIPREPCLGGARGSPGAPRRGSSVPREQGSLALETRRTNILGPGQGQPGHRATGGSGAPIVCTCYYCIRRSTQSAAARPFLAATRAPSAAQGTFRRRLVVVKQPAGPLGSTAAG</sequence>
<dbReference type="EMBL" id="MU001676">
    <property type="protein sequence ID" value="KAF2459102.1"/>
    <property type="molecule type" value="Genomic_DNA"/>
</dbReference>
<proteinExistence type="predicted"/>
<gene>
    <name evidence="2" type="ORF">BDY21DRAFT_420359</name>
</gene>
<organism evidence="2 3">
    <name type="scientific">Lineolata rhizophorae</name>
    <dbReference type="NCBI Taxonomy" id="578093"/>
    <lineage>
        <taxon>Eukaryota</taxon>
        <taxon>Fungi</taxon>
        <taxon>Dikarya</taxon>
        <taxon>Ascomycota</taxon>
        <taxon>Pezizomycotina</taxon>
        <taxon>Dothideomycetes</taxon>
        <taxon>Dothideomycetes incertae sedis</taxon>
        <taxon>Lineolatales</taxon>
        <taxon>Lineolataceae</taxon>
        <taxon>Lineolata</taxon>
    </lineage>
</organism>
<accession>A0A6A6P5U4</accession>
<dbReference type="Proteomes" id="UP000799766">
    <property type="component" value="Unassembled WGS sequence"/>
</dbReference>
<keyword evidence="3" id="KW-1185">Reference proteome</keyword>
<evidence type="ECO:0000256" key="1">
    <source>
        <dbReference type="SAM" id="MobiDB-lite"/>
    </source>
</evidence>
<dbReference type="AlphaFoldDB" id="A0A6A6P5U4"/>
<protein>
    <submittedName>
        <fullName evidence="2">Uncharacterized protein</fullName>
    </submittedName>
</protein>